<dbReference type="AlphaFoldDB" id="A0A1N6J4J5"/>
<accession>A0A1N6J4J5</accession>
<sequence length="57" mass="6393">MKKLYTVLLLLIAIEVYTQVSYSYVTQSSGFQIVTEGSYKVVKNEQRDGFTTQVGAP</sequence>
<name>A0A1N6J4J5_9FLAO</name>
<protein>
    <submittedName>
        <fullName evidence="1">Uncharacterized protein</fullName>
    </submittedName>
</protein>
<keyword evidence="2" id="KW-1185">Reference proteome</keyword>
<dbReference type="Proteomes" id="UP000185207">
    <property type="component" value="Unassembled WGS sequence"/>
</dbReference>
<dbReference type="RefSeq" id="WP_175565922.1">
    <property type="nucleotide sequence ID" value="NZ_FSRK01000002.1"/>
</dbReference>
<reference evidence="2" key="1">
    <citation type="submission" date="2016-11" db="EMBL/GenBank/DDBJ databases">
        <authorList>
            <person name="Varghese N."/>
            <person name="Submissions S."/>
        </authorList>
    </citation>
    <scope>NUCLEOTIDE SEQUENCE [LARGE SCALE GENOMIC DNA]</scope>
    <source>
        <strain evidence="2">DSM 27623</strain>
    </source>
</reference>
<proteinExistence type="predicted"/>
<dbReference type="EMBL" id="FSRK01000002">
    <property type="protein sequence ID" value="SIO39143.1"/>
    <property type="molecule type" value="Genomic_DNA"/>
</dbReference>
<evidence type="ECO:0000313" key="2">
    <source>
        <dbReference type="Proteomes" id="UP000185207"/>
    </source>
</evidence>
<gene>
    <name evidence="1" type="ORF">SAMN05444409_3289</name>
</gene>
<organism evidence="1 2">
    <name type="scientific">Epilithonimonas zeae</name>
    <dbReference type="NCBI Taxonomy" id="1416779"/>
    <lineage>
        <taxon>Bacteria</taxon>
        <taxon>Pseudomonadati</taxon>
        <taxon>Bacteroidota</taxon>
        <taxon>Flavobacteriia</taxon>
        <taxon>Flavobacteriales</taxon>
        <taxon>Weeksellaceae</taxon>
        <taxon>Chryseobacterium group</taxon>
        <taxon>Epilithonimonas</taxon>
    </lineage>
</organism>
<evidence type="ECO:0000313" key="1">
    <source>
        <dbReference type="EMBL" id="SIO39143.1"/>
    </source>
</evidence>